<dbReference type="Proteomes" id="UP001302367">
    <property type="component" value="Chromosome 6"/>
</dbReference>
<dbReference type="InterPro" id="IPR036291">
    <property type="entry name" value="NAD(P)-bd_dom_sf"/>
</dbReference>
<evidence type="ECO:0000313" key="2">
    <source>
        <dbReference type="EMBL" id="WPB05330.1"/>
    </source>
</evidence>
<keyword evidence="4" id="KW-1185">Reference proteome</keyword>
<sequence length="249" mass="27373">MLLGSLTSLSVDHITRNFQPEPITNPGNPATMKVILTGATGHIGGAVLQRLLTVPAVTSIIVLSRRELTIKNAKLKTIIIKDFLHYDKDVLDQLAGAEACIWVLGTPTQGKDVHNDMTFAATKAFAENVLPTLEKGKQFRYLYTSGAAVVRDQDAGLWFLDKTRKLRGVVEIGVVDLEKQHGEKWKSYIVRPAAVTTGKPLWSFVFGGWWIPKEELAAAMVDIAVNGGEKQTLESAELRQRGQALLDQQ</sequence>
<dbReference type="EMBL" id="LKMD01000104">
    <property type="protein sequence ID" value="PIA94881.1"/>
    <property type="molecule type" value="Genomic_DNA"/>
</dbReference>
<dbReference type="Gene3D" id="3.40.50.720">
    <property type="entry name" value="NAD(P)-binding Rossmann-like Domain"/>
    <property type="match status" value="1"/>
</dbReference>
<evidence type="ECO:0000313" key="1">
    <source>
        <dbReference type="EMBL" id="PIA94881.1"/>
    </source>
</evidence>
<organism evidence="1 3">
    <name type="scientific">Cercospora beticola</name>
    <name type="common">Sugarbeet leaf spot fungus</name>
    <dbReference type="NCBI Taxonomy" id="122368"/>
    <lineage>
        <taxon>Eukaryota</taxon>
        <taxon>Fungi</taxon>
        <taxon>Dikarya</taxon>
        <taxon>Ascomycota</taxon>
        <taxon>Pezizomycotina</taxon>
        <taxon>Dothideomycetes</taxon>
        <taxon>Dothideomycetidae</taxon>
        <taxon>Mycosphaerellales</taxon>
        <taxon>Mycosphaerellaceae</taxon>
        <taxon>Cercospora</taxon>
    </lineage>
</organism>
<dbReference type="SUPFAM" id="SSF51735">
    <property type="entry name" value="NAD(P)-binding Rossmann-fold domains"/>
    <property type="match status" value="1"/>
</dbReference>
<name>A0A2G5HQQ8_CERBT</name>
<proteinExistence type="predicted"/>
<dbReference type="EMBL" id="CP134189">
    <property type="protein sequence ID" value="WPB05330.1"/>
    <property type="molecule type" value="Genomic_DNA"/>
</dbReference>
<dbReference type="PANTHER" id="PTHR14097:SF9">
    <property type="entry name" value="EPIMERASE, PUTATIVE (AFU_ORTHOLOGUE AFUA_8G07320)-RELATED"/>
    <property type="match status" value="1"/>
</dbReference>
<dbReference type="PANTHER" id="PTHR14097">
    <property type="entry name" value="OXIDOREDUCTASE HTATIP2"/>
    <property type="match status" value="1"/>
</dbReference>
<evidence type="ECO:0000313" key="3">
    <source>
        <dbReference type="Proteomes" id="UP000230605"/>
    </source>
</evidence>
<evidence type="ECO:0000313" key="4">
    <source>
        <dbReference type="Proteomes" id="UP001302367"/>
    </source>
</evidence>
<reference evidence="1 3" key="1">
    <citation type="submission" date="2015-10" db="EMBL/GenBank/DDBJ databases">
        <title>The cercosporin biosynthetic gene cluster was horizontally transferred to several fungal lineages and shown to be expanded in Cercospora beticola based on microsynteny with recipient genomes.</title>
        <authorList>
            <person name="De Jonge R."/>
            <person name="Ebert M.K."/>
            <person name="Suttle J.C."/>
            <person name="Jurick Ii W.M."/>
            <person name="Secor G.A."/>
            <person name="Thomma B.P."/>
            <person name="Van De Peer Y."/>
            <person name="Bolton M.D."/>
        </authorList>
    </citation>
    <scope>NUCLEOTIDE SEQUENCE [LARGE SCALE GENOMIC DNA]</scope>
    <source>
        <strain evidence="1 3">09-40</strain>
    </source>
</reference>
<protein>
    <submittedName>
        <fullName evidence="1">Uncharacterized protein</fullName>
    </submittedName>
</protein>
<dbReference type="Proteomes" id="UP000230605">
    <property type="component" value="Chromosome 6"/>
</dbReference>
<accession>A0A2G5HQQ8</accession>
<dbReference type="AlphaFoldDB" id="A0A2G5HQQ8"/>
<dbReference type="OrthoDB" id="3535423at2759"/>
<gene>
    <name evidence="1" type="ORF">CB0940_08747</name>
    <name evidence="2" type="ORF">RHO25_009982</name>
</gene>
<reference evidence="2 4" key="2">
    <citation type="submission" date="2023-09" db="EMBL/GenBank/DDBJ databases">
        <title>Complete-Gapless Cercospora beticola genome.</title>
        <authorList>
            <person name="Wyatt N.A."/>
            <person name="Spanner R.E."/>
            <person name="Bolton M.D."/>
        </authorList>
    </citation>
    <scope>NUCLEOTIDE SEQUENCE [LARGE SCALE GENOMIC DNA]</scope>
    <source>
        <strain evidence="2">Cb09-40</strain>
    </source>
</reference>